<keyword evidence="2" id="KW-1185">Reference proteome</keyword>
<sequence>MNNKDVSLESLSTWQLVNLLYESLLLETNSLINLVVVPMDSSVPAADVLSTKLEIKNRIKGYVSYLESLLEPDTDFSLNMHSLYGWYSKNLDMLIATSDEEIQKESASNLESQAKDFLQIWNEVPH</sequence>
<dbReference type="EMBL" id="JAUYVT010000004">
    <property type="protein sequence ID" value="MDP2564341.1"/>
    <property type="molecule type" value="Genomic_DNA"/>
</dbReference>
<dbReference type="RefSeq" id="WP_305471622.1">
    <property type="nucleotide sequence ID" value="NZ_JAUYVT010000004.1"/>
</dbReference>
<comment type="caution">
    <text evidence="1">The sequence shown here is derived from an EMBL/GenBank/DDBJ whole genome shotgun (WGS) entry which is preliminary data.</text>
</comment>
<protein>
    <submittedName>
        <fullName evidence="1">Uncharacterized protein</fullName>
    </submittedName>
</protein>
<reference evidence="1" key="1">
    <citation type="submission" date="2023-07" db="EMBL/GenBank/DDBJ databases">
        <title>Genome content predicts the carbon catabolic preferences of heterotrophic bacteria.</title>
        <authorList>
            <person name="Gralka M."/>
        </authorList>
    </citation>
    <scope>NUCLEOTIDE SEQUENCE</scope>
    <source>
        <strain evidence="1">4G09</strain>
    </source>
</reference>
<dbReference type="Proteomes" id="UP001177212">
    <property type="component" value="Unassembled WGS sequence"/>
</dbReference>
<accession>A0ABT9FC68</accession>
<evidence type="ECO:0000313" key="1">
    <source>
        <dbReference type="EMBL" id="MDP2564341.1"/>
    </source>
</evidence>
<organism evidence="1 2">
    <name type="scientific">Pseudoalteromonas marina</name>
    <dbReference type="NCBI Taxonomy" id="267375"/>
    <lineage>
        <taxon>Bacteria</taxon>
        <taxon>Pseudomonadati</taxon>
        <taxon>Pseudomonadota</taxon>
        <taxon>Gammaproteobacteria</taxon>
        <taxon>Alteromonadales</taxon>
        <taxon>Pseudoalteromonadaceae</taxon>
        <taxon>Pseudoalteromonas</taxon>
    </lineage>
</organism>
<gene>
    <name evidence="1" type="ORF">Q8W34_06825</name>
</gene>
<name>A0ABT9FC68_9GAMM</name>
<evidence type="ECO:0000313" key="2">
    <source>
        <dbReference type="Proteomes" id="UP001177212"/>
    </source>
</evidence>
<proteinExistence type="predicted"/>